<proteinExistence type="predicted"/>
<feature type="signal peptide" evidence="2">
    <location>
        <begin position="1"/>
        <end position="23"/>
    </location>
</feature>
<dbReference type="Pfam" id="PF14040">
    <property type="entry name" value="DNase_NucA_NucB"/>
    <property type="match status" value="1"/>
</dbReference>
<sequence length="255" mass="27880">MSPFKSFTTSLCLYSLLFSAALAAPTAEVHGESQLVKRDPGDSKEDPLPATFDISNWPDIAEENCFAMLCLRGGDRVYQRVGTSGDRGKNYQASGAKFKPFHGDQLESRHTAQINGNTISAEEFPFESTQQGGEIGYVFPATEEQQQRQSGALSTTYQNQNIGYNKWFEITYIGGPMGLYCTALFSKPPDFSVCNDDRTTTLFGTAGVKLANFAYQVVRAGAVPYAFKHLAGPSKGQITRRSEGSEATSMEAEKE</sequence>
<feature type="domain" description="Deoxyribonuclease NucA/NucB" evidence="3">
    <location>
        <begin position="79"/>
        <end position="171"/>
    </location>
</feature>
<evidence type="ECO:0000259" key="3">
    <source>
        <dbReference type="Pfam" id="PF14040"/>
    </source>
</evidence>
<gene>
    <name evidence="4" type="ORF">K402DRAFT_401118</name>
</gene>
<feature type="compositionally biased region" description="Basic and acidic residues" evidence="1">
    <location>
        <begin position="30"/>
        <end position="47"/>
    </location>
</feature>
<evidence type="ECO:0000256" key="1">
    <source>
        <dbReference type="SAM" id="MobiDB-lite"/>
    </source>
</evidence>
<feature type="chain" id="PRO_5026127405" description="Deoxyribonuclease NucA/NucB domain-containing protein" evidence="2">
    <location>
        <begin position="24"/>
        <end position="255"/>
    </location>
</feature>
<evidence type="ECO:0000256" key="2">
    <source>
        <dbReference type="SAM" id="SignalP"/>
    </source>
</evidence>
<evidence type="ECO:0000313" key="4">
    <source>
        <dbReference type="EMBL" id="KAF1990254.1"/>
    </source>
</evidence>
<dbReference type="Proteomes" id="UP000800041">
    <property type="component" value="Unassembled WGS sequence"/>
</dbReference>
<protein>
    <recommendedName>
        <fullName evidence="3">Deoxyribonuclease NucA/NucB domain-containing protein</fullName>
    </recommendedName>
</protein>
<reference evidence="4" key="1">
    <citation type="journal article" date="2020" name="Stud. Mycol.">
        <title>101 Dothideomycetes genomes: a test case for predicting lifestyles and emergence of pathogens.</title>
        <authorList>
            <person name="Haridas S."/>
            <person name="Albert R."/>
            <person name="Binder M."/>
            <person name="Bloem J."/>
            <person name="Labutti K."/>
            <person name="Salamov A."/>
            <person name="Andreopoulos B."/>
            <person name="Baker S."/>
            <person name="Barry K."/>
            <person name="Bills G."/>
            <person name="Bluhm B."/>
            <person name="Cannon C."/>
            <person name="Castanera R."/>
            <person name="Culley D."/>
            <person name="Daum C."/>
            <person name="Ezra D."/>
            <person name="Gonzalez J."/>
            <person name="Henrissat B."/>
            <person name="Kuo A."/>
            <person name="Liang C."/>
            <person name="Lipzen A."/>
            <person name="Lutzoni F."/>
            <person name="Magnuson J."/>
            <person name="Mondo S."/>
            <person name="Nolan M."/>
            <person name="Ohm R."/>
            <person name="Pangilinan J."/>
            <person name="Park H.-J."/>
            <person name="Ramirez L."/>
            <person name="Alfaro M."/>
            <person name="Sun H."/>
            <person name="Tritt A."/>
            <person name="Yoshinaga Y."/>
            <person name="Zwiers L.-H."/>
            <person name="Turgeon B."/>
            <person name="Goodwin S."/>
            <person name="Spatafora J."/>
            <person name="Crous P."/>
            <person name="Grigoriev I."/>
        </authorList>
    </citation>
    <scope>NUCLEOTIDE SEQUENCE</scope>
    <source>
        <strain evidence="4">CBS 113979</strain>
    </source>
</reference>
<feature type="region of interest" description="Disordered" evidence="1">
    <location>
        <begin position="30"/>
        <end position="50"/>
    </location>
</feature>
<name>A0A6G1HB14_9PEZI</name>
<dbReference type="OrthoDB" id="3940630at2759"/>
<feature type="region of interest" description="Disordered" evidence="1">
    <location>
        <begin position="235"/>
        <end position="255"/>
    </location>
</feature>
<dbReference type="EMBL" id="ML977142">
    <property type="protein sequence ID" value="KAF1990254.1"/>
    <property type="molecule type" value="Genomic_DNA"/>
</dbReference>
<evidence type="ECO:0000313" key="5">
    <source>
        <dbReference type="Proteomes" id="UP000800041"/>
    </source>
</evidence>
<dbReference type="InterPro" id="IPR029476">
    <property type="entry name" value="DNase_NucA_NucB"/>
</dbReference>
<dbReference type="AlphaFoldDB" id="A0A6G1HB14"/>
<keyword evidence="5" id="KW-1185">Reference proteome</keyword>
<organism evidence="4 5">
    <name type="scientific">Aulographum hederae CBS 113979</name>
    <dbReference type="NCBI Taxonomy" id="1176131"/>
    <lineage>
        <taxon>Eukaryota</taxon>
        <taxon>Fungi</taxon>
        <taxon>Dikarya</taxon>
        <taxon>Ascomycota</taxon>
        <taxon>Pezizomycotina</taxon>
        <taxon>Dothideomycetes</taxon>
        <taxon>Pleosporomycetidae</taxon>
        <taxon>Aulographales</taxon>
        <taxon>Aulographaceae</taxon>
    </lineage>
</organism>
<keyword evidence="2" id="KW-0732">Signal</keyword>
<accession>A0A6G1HB14</accession>